<dbReference type="SMART" id="SM01228">
    <property type="entry name" value="GIDA_assoc_3"/>
    <property type="match status" value="1"/>
</dbReference>
<gene>
    <name evidence="8" type="primary">MTO1</name>
    <name evidence="8" type="ORF">H4R20_003420</name>
</gene>
<evidence type="ECO:0000256" key="5">
    <source>
        <dbReference type="ARBA" id="ARBA00054993"/>
    </source>
</evidence>
<dbReference type="InterPro" id="IPR026904">
    <property type="entry name" value="MnmG_C"/>
</dbReference>
<feature type="domain" description="tRNA uridine 5-carboxymethylaminomethyl modification enzyme C-terminal subdomain" evidence="7">
    <location>
        <begin position="683"/>
        <end position="754"/>
    </location>
</feature>
<dbReference type="FunFam" id="1.10.150.570:FF:000001">
    <property type="entry name" value="tRNA uridine 5-carboxymethylaminomethyl modification enzyme MnmG"/>
    <property type="match status" value="1"/>
</dbReference>
<protein>
    <submittedName>
        <fullName evidence="8">Mitochondrial Translation Optimization</fullName>
    </submittedName>
</protein>
<sequence length="763" mass="82715">MLCRIPRRVVLRVRSRRSCAFSPPEGATRGGAIGVDLPTLTPRSADSEYRQPRRMYTPGSISGTSARGGSSSDSSSSSNMLYKAAIDAGSYDVVVIGGGHAGCEACSAAARAGASSLLVTQKIETIGEMSCNPSFGGVGKGTLVREVDAMDGLCGRMADLGGVQFRILNRSKGPAVHGPRAQVDRVIYKRNMLQALESYEGLTIKAGSVADILFERPTDMDDESQKKLAKLDSAVAQPSACVAGVRLESGEIIRTRKVVITTGTFLGGQILIGLESYSSGRRGEAASNGLSKSLKDAGFRLGRMKTGTPPRLDGRTIDYSHLPKQFGDMPVTPFSYMHDSVPYADQQVACYQTRTTAEAHDIIRANFDKSIHIRETVQGPRYCPSLESKIRRFSSKHSHAVWLEPEGLPEHTSTIYPNGISNTMPADIQQQFLRKIPGLENVVMTYPGYGVQYDHIDPRELKRNLETKRVDGLYMAGQINGTTGYEEAAAQGILAGSNAGLAAVHSAAGGVPQDTPQLLLDRSDGYLGVLIDDLITRGVEEPYRVFTARSEYRISSRADNADLRLTRRAAALGLIRDSARIARLDSVETDIAHAHALLEKVVYSPNVWAAKLGDGVQVVRDGVVRSALDMLRRGFLRKDLWAGARDAQGELVQSQMPGPNLAALVPGWTDVPLDIRRRVATEAAYHGYLKHQQGEINTFKREESLQLPPDIDYSQIGVLSREEVEKLSTIRPDTFGAAKRIDGITPGGIFALLKHAQRQSVPG</sequence>
<evidence type="ECO:0000313" key="9">
    <source>
        <dbReference type="Proteomes" id="UP001140094"/>
    </source>
</evidence>
<feature type="compositionally biased region" description="Low complexity" evidence="6">
    <location>
        <begin position="59"/>
        <end position="75"/>
    </location>
</feature>
<dbReference type="GO" id="GO:0005739">
    <property type="term" value="C:mitochondrion"/>
    <property type="evidence" value="ECO:0007669"/>
    <property type="project" value="GOC"/>
</dbReference>
<dbReference type="InterPro" id="IPR040131">
    <property type="entry name" value="MnmG_N"/>
</dbReference>
<dbReference type="InterPro" id="IPR049312">
    <property type="entry name" value="GIDA_C_N"/>
</dbReference>
<keyword evidence="4" id="KW-0274">FAD</keyword>
<dbReference type="Pfam" id="PF13932">
    <property type="entry name" value="SAM_GIDA_C"/>
    <property type="match status" value="1"/>
</dbReference>
<comment type="cofactor">
    <cofactor evidence="1">
        <name>FAD</name>
        <dbReference type="ChEBI" id="CHEBI:57692"/>
    </cofactor>
</comment>
<dbReference type="OrthoDB" id="3329at2759"/>
<dbReference type="InterPro" id="IPR020595">
    <property type="entry name" value="MnmG-rel_CS"/>
</dbReference>
<name>A0A9W8HZL4_9FUNG</name>
<dbReference type="PANTHER" id="PTHR11806:SF0">
    <property type="entry name" value="PROTEIN MTO1 HOMOLOG, MITOCHONDRIAL"/>
    <property type="match status" value="1"/>
</dbReference>
<proteinExistence type="inferred from homology"/>
<dbReference type="InterPro" id="IPR036188">
    <property type="entry name" value="FAD/NAD-bd_sf"/>
</dbReference>
<feature type="region of interest" description="Disordered" evidence="6">
    <location>
        <begin position="30"/>
        <end position="75"/>
    </location>
</feature>
<reference evidence="8" key="1">
    <citation type="submission" date="2022-07" db="EMBL/GenBank/DDBJ databases">
        <title>Phylogenomic reconstructions and comparative analyses of Kickxellomycotina fungi.</title>
        <authorList>
            <person name="Reynolds N.K."/>
            <person name="Stajich J.E."/>
            <person name="Barry K."/>
            <person name="Grigoriev I.V."/>
            <person name="Crous P."/>
            <person name="Smith M.E."/>
        </authorList>
    </citation>
    <scope>NUCLEOTIDE SEQUENCE</scope>
    <source>
        <strain evidence="8">NRRL 1565</strain>
    </source>
</reference>
<keyword evidence="9" id="KW-1185">Reference proteome</keyword>
<dbReference type="Pfam" id="PF01134">
    <property type="entry name" value="GIDA"/>
    <property type="match status" value="1"/>
</dbReference>
<dbReference type="Pfam" id="PF21680">
    <property type="entry name" value="GIDA_C_1st"/>
    <property type="match status" value="1"/>
</dbReference>
<dbReference type="EMBL" id="JANBUO010000712">
    <property type="protein sequence ID" value="KAJ2802076.1"/>
    <property type="molecule type" value="Genomic_DNA"/>
</dbReference>
<comment type="similarity">
    <text evidence="2">Belongs to the MnmG family.</text>
</comment>
<dbReference type="AlphaFoldDB" id="A0A9W8HZL4"/>
<dbReference type="GO" id="GO:0050660">
    <property type="term" value="F:flavin adenine dinucleotide binding"/>
    <property type="evidence" value="ECO:0007669"/>
    <property type="project" value="InterPro"/>
</dbReference>
<evidence type="ECO:0000256" key="3">
    <source>
        <dbReference type="ARBA" id="ARBA00022630"/>
    </source>
</evidence>
<dbReference type="GO" id="GO:0030488">
    <property type="term" value="P:tRNA methylation"/>
    <property type="evidence" value="ECO:0007669"/>
    <property type="project" value="TreeGrafter"/>
</dbReference>
<dbReference type="InterPro" id="IPR002218">
    <property type="entry name" value="MnmG-rel"/>
</dbReference>
<evidence type="ECO:0000256" key="2">
    <source>
        <dbReference type="ARBA" id="ARBA00007653"/>
    </source>
</evidence>
<evidence type="ECO:0000256" key="1">
    <source>
        <dbReference type="ARBA" id="ARBA00001974"/>
    </source>
</evidence>
<accession>A0A9W8HZL4</accession>
<comment type="caution">
    <text evidence="8">The sequence shown here is derived from an EMBL/GenBank/DDBJ whole genome shotgun (WGS) entry which is preliminary data.</text>
</comment>
<evidence type="ECO:0000256" key="6">
    <source>
        <dbReference type="SAM" id="MobiDB-lite"/>
    </source>
</evidence>
<evidence type="ECO:0000256" key="4">
    <source>
        <dbReference type="ARBA" id="ARBA00022827"/>
    </source>
</evidence>
<keyword evidence="3" id="KW-0285">Flavoprotein</keyword>
<organism evidence="8 9">
    <name type="scientific">Coemansia guatemalensis</name>
    <dbReference type="NCBI Taxonomy" id="2761395"/>
    <lineage>
        <taxon>Eukaryota</taxon>
        <taxon>Fungi</taxon>
        <taxon>Fungi incertae sedis</taxon>
        <taxon>Zoopagomycota</taxon>
        <taxon>Kickxellomycotina</taxon>
        <taxon>Kickxellomycetes</taxon>
        <taxon>Kickxellales</taxon>
        <taxon>Kickxellaceae</taxon>
        <taxon>Coemansia</taxon>
    </lineage>
</organism>
<dbReference type="HAMAP" id="MF_00129">
    <property type="entry name" value="MnmG_GidA"/>
    <property type="match status" value="1"/>
</dbReference>
<dbReference type="SUPFAM" id="SSF51905">
    <property type="entry name" value="FAD/NAD(P)-binding domain"/>
    <property type="match status" value="1"/>
</dbReference>
<dbReference type="PANTHER" id="PTHR11806">
    <property type="entry name" value="GLUCOSE INHIBITED DIVISION PROTEIN A"/>
    <property type="match status" value="1"/>
</dbReference>
<dbReference type="GO" id="GO:0070899">
    <property type="term" value="P:mitochondrial tRNA wobble uridine modification"/>
    <property type="evidence" value="ECO:0007669"/>
    <property type="project" value="UniProtKB-ARBA"/>
</dbReference>
<dbReference type="InterPro" id="IPR047001">
    <property type="entry name" value="MnmG_C_subdom"/>
</dbReference>
<dbReference type="PROSITE" id="PS01280">
    <property type="entry name" value="GIDA_1"/>
    <property type="match status" value="1"/>
</dbReference>
<dbReference type="InterPro" id="IPR004416">
    <property type="entry name" value="MnmG"/>
</dbReference>
<dbReference type="Gene3D" id="3.50.50.60">
    <property type="entry name" value="FAD/NAD(P)-binding domain"/>
    <property type="match status" value="2"/>
</dbReference>
<comment type="function">
    <text evidence="5">Component of the MSS1-MTO1 complex that catalyzes the 5-carboxymethylaminomethyluridine (cmnm(5)U) modification at the 34th wobble position (U34) of mitochondrial tRNAs.</text>
</comment>
<evidence type="ECO:0000313" key="8">
    <source>
        <dbReference type="EMBL" id="KAJ2802076.1"/>
    </source>
</evidence>
<dbReference type="FunFam" id="3.50.50.60:FF:000002">
    <property type="entry name" value="tRNA uridine 5-carboxymethylaminomethyl modification enzyme MnmG"/>
    <property type="match status" value="1"/>
</dbReference>
<dbReference type="FunFam" id="3.50.50.60:FF:000082">
    <property type="entry name" value="protein MTO1 homolog, mitochondrial isoform X1"/>
    <property type="match status" value="1"/>
</dbReference>
<dbReference type="NCBIfam" id="TIGR00136">
    <property type="entry name" value="mnmG_gidA"/>
    <property type="match status" value="1"/>
</dbReference>
<dbReference type="Gene3D" id="1.10.150.570">
    <property type="entry name" value="GidA associated domain, C-terminal subdomain"/>
    <property type="match status" value="1"/>
</dbReference>
<dbReference type="Proteomes" id="UP001140094">
    <property type="component" value="Unassembled WGS sequence"/>
</dbReference>
<evidence type="ECO:0000259" key="7">
    <source>
        <dbReference type="SMART" id="SM01228"/>
    </source>
</evidence>
<dbReference type="InterPro" id="IPR044920">
    <property type="entry name" value="MnmG_C_subdom_sf"/>
</dbReference>